<organism evidence="2 3">
    <name type="scientific">Coemansia thaxteri</name>
    <dbReference type="NCBI Taxonomy" id="2663907"/>
    <lineage>
        <taxon>Eukaryota</taxon>
        <taxon>Fungi</taxon>
        <taxon>Fungi incertae sedis</taxon>
        <taxon>Zoopagomycota</taxon>
        <taxon>Kickxellomycotina</taxon>
        <taxon>Kickxellomycetes</taxon>
        <taxon>Kickxellales</taxon>
        <taxon>Kickxellaceae</taxon>
        <taxon>Coemansia</taxon>
    </lineage>
</organism>
<sequence>MSRIIQAFKNSVVVERPRIYAEISFDRKLLFDILLLMVGGTATALQGIVNGSLSRHTSPGFPPWLSFAIGSTLLFVFFMIDTRGGKSINWKNSLKTCPWWAWFGGLPGAAFVVVITLMIPIRGPAIVYSIYICAKMVTSLVVDSFGLFGAKHRPATIPRIVGFCIMTAGVLMVSLDK</sequence>
<reference evidence="2" key="1">
    <citation type="submission" date="2022-07" db="EMBL/GenBank/DDBJ databases">
        <title>Phylogenomic reconstructions and comparative analyses of Kickxellomycotina fungi.</title>
        <authorList>
            <person name="Reynolds N.K."/>
            <person name="Stajich J.E."/>
            <person name="Barry K."/>
            <person name="Grigoriev I.V."/>
            <person name="Crous P."/>
            <person name="Smith M.E."/>
        </authorList>
    </citation>
    <scope>NUCLEOTIDE SEQUENCE</scope>
    <source>
        <strain evidence="2">IMI 214461</strain>
    </source>
</reference>
<name>A0A9W8BBF5_9FUNG</name>
<evidence type="ECO:0000256" key="1">
    <source>
        <dbReference type="SAM" id="Phobius"/>
    </source>
</evidence>
<feature type="transmembrane region" description="Helical" evidence="1">
    <location>
        <begin position="61"/>
        <end position="80"/>
    </location>
</feature>
<keyword evidence="1" id="KW-0472">Membrane</keyword>
<comment type="caution">
    <text evidence="2">The sequence shown here is derived from an EMBL/GenBank/DDBJ whole genome shotgun (WGS) entry which is preliminary data.</text>
</comment>
<accession>A0A9W8BBF5</accession>
<dbReference type="Pfam" id="PF04657">
    <property type="entry name" value="DMT_YdcZ"/>
    <property type="match status" value="1"/>
</dbReference>
<feature type="transmembrane region" description="Helical" evidence="1">
    <location>
        <begin position="125"/>
        <end position="150"/>
    </location>
</feature>
<feature type="transmembrane region" description="Helical" evidence="1">
    <location>
        <begin position="100"/>
        <end position="119"/>
    </location>
</feature>
<dbReference type="PANTHER" id="PTHR34821">
    <property type="entry name" value="INNER MEMBRANE PROTEIN YDCZ"/>
    <property type="match status" value="1"/>
</dbReference>
<proteinExistence type="predicted"/>
<dbReference type="Proteomes" id="UP001150907">
    <property type="component" value="Unassembled WGS sequence"/>
</dbReference>
<dbReference type="AlphaFoldDB" id="A0A9W8BBF5"/>
<protein>
    <recommendedName>
        <fullName evidence="4">PF04657 family protein</fullName>
    </recommendedName>
</protein>
<evidence type="ECO:0000313" key="2">
    <source>
        <dbReference type="EMBL" id="KAJ2001160.1"/>
    </source>
</evidence>
<dbReference type="OrthoDB" id="5559077at2759"/>
<keyword evidence="1" id="KW-0812">Transmembrane</keyword>
<keyword evidence="3" id="KW-1185">Reference proteome</keyword>
<evidence type="ECO:0000313" key="3">
    <source>
        <dbReference type="Proteomes" id="UP001150907"/>
    </source>
</evidence>
<feature type="transmembrane region" description="Helical" evidence="1">
    <location>
        <begin position="29"/>
        <end position="49"/>
    </location>
</feature>
<feature type="transmembrane region" description="Helical" evidence="1">
    <location>
        <begin position="157"/>
        <end position="175"/>
    </location>
</feature>
<keyword evidence="1" id="KW-1133">Transmembrane helix</keyword>
<evidence type="ECO:0008006" key="4">
    <source>
        <dbReference type="Google" id="ProtNLM"/>
    </source>
</evidence>
<dbReference type="EMBL" id="JANBQF010000438">
    <property type="protein sequence ID" value="KAJ2001160.1"/>
    <property type="molecule type" value="Genomic_DNA"/>
</dbReference>
<dbReference type="GO" id="GO:0005886">
    <property type="term" value="C:plasma membrane"/>
    <property type="evidence" value="ECO:0007669"/>
    <property type="project" value="TreeGrafter"/>
</dbReference>
<dbReference type="InterPro" id="IPR006750">
    <property type="entry name" value="YdcZ"/>
</dbReference>
<dbReference type="PANTHER" id="PTHR34821:SF2">
    <property type="entry name" value="INNER MEMBRANE PROTEIN YDCZ"/>
    <property type="match status" value="1"/>
</dbReference>
<gene>
    <name evidence="2" type="ORF">H4R26_004277</name>
</gene>